<name>A0ACC2W459_9TREE</name>
<gene>
    <name evidence="1" type="ORF">QFC21_001332</name>
</gene>
<dbReference type="EMBL" id="JASBWT010000003">
    <property type="protein sequence ID" value="KAJ9106188.1"/>
    <property type="molecule type" value="Genomic_DNA"/>
</dbReference>
<evidence type="ECO:0000313" key="1">
    <source>
        <dbReference type="EMBL" id="KAJ9106188.1"/>
    </source>
</evidence>
<keyword evidence="2" id="KW-1185">Reference proteome</keyword>
<proteinExistence type="predicted"/>
<protein>
    <submittedName>
        <fullName evidence="1">Uncharacterized protein</fullName>
    </submittedName>
</protein>
<comment type="caution">
    <text evidence="1">The sequence shown here is derived from an EMBL/GenBank/DDBJ whole genome shotgun (WGS) entry which is preliminary data.</text>
</comment>
<dbReference type="Proteomes" id="UP001227268">
    <property type="component" value="Unassembled WGS sequence"/>
</dbReference>
<evidence type="ECO:0000313" key="2">
    <source>
        <dbReference type="Proteomes" id="UP001227268"/>
    </source>
</evidence>
<reference evidence="1" key="1">
    <citation type="submission" date="2023-04" db="EMBL/GenBank/DDBJ databases">
        <title>Draft Genome sequencing of Naganishia species isolated from polar environments using Oxford Nanopore Technology.</title>
        <authorList>
            <person name="Leo P."/>
            <person name="Venkateswaran K."/>
        </authorList>
    </citation>
    <scope>NUCLEOTIDE SEQUENCE</scope>
    <source>
        <strain evidence="1">MNA-CCFEE 5423</strain>
    </source>
</reference>
<accession>A0ACC2W459</accession>
<organism evidence="1 2">
    <name type="scientific">Naganishia friedmannii</name>
    <dbReference type="NCBI Taxonomy" id="89922"/>
    <lineage>
        <taxon>Eukaryota</taxon>
        <taxon>Fungi</taxon>
        <taxon>Dikarya</taxon>
        <taxon>Basidiomycota</taxon>
        <taxon>Agaricomycotina</taxon>
        <taxon>Tremellomycetes</taxon>
        <taxon>Filobasidiales</taxon>
        <taxon>Filobasidiaceae</taxon>
        <taxon>Naganishia</taxon>
    </lineage>
</organism>
<sequence length="1158" mass="127187">MDPYQALTIALSQPADSPSQAAALQAATQVFEAHPQQIEHICLPLLDAVKGNPDSTLKRWVLQIIAYAVGRSHLLYETKLSIAEKVLPALSVIVLDMSAPIVAKLATQVAACIYPLIYRSVATATIAAETHAMIQHIWTTMTQVKTMIIAYALAISIDPTSLGQPREINPGLRVQSWKFVQKVICIGTRGNNFEPRDRSDIGLELCPVDHPVIRHGDLEIEAQQMAEQLAETLKRTADPTILYALLNILPPLLRLRPNLANSLIQALYAWSPDSMLASRIPASQIRSVEKTLKIVLVHLRRVPTFATFAAQLQDAQQKQSERVIVALREEKAARHASFLQRAQELAQMAAKRAIEPSEADMGGSPQAKRARVRSPSVSSAVPTNDVHFQGSGNVSAPRRAPFGILGEGIGEHFDSTSLGFELATDLLIASLHAIDAETLMSVIHDARRNISSQTSPVMMALRTALGNESSGNFSGLANLPNDAMPSRLREDEPDDMLLDPNDIDSAIPSGVELAKVQQEYDIKDEDMPIEDPLNLLGDEEEADLILEVSPDVAEEEGDLVEDEVMPFHFANFTLPKPAALSEATRQKLVLGAIERIYTGGQYVGEKYASDSNSFIGADDQESSLPAGSAVSTKDVYVLLLARLSSRGLQPTSPSTTTDPENYDRDEKIRQSICDFVLEDFVNRVKLASVWLNEEWYNANLTEANASRPSPYDTWLSKVLSAITSNIGNESGNLVEFLLDLPELTPGVLSNIRRLAENVDTAIAGVTTLREIINLRPPARDAALQILLDLTTHPERKIRVFAINTVKRWVPSSSTISPIVSNYALQMVRRLGQAPSAGTQVPKAEDEEVEEGEEEEEPVESTYIPATLELPLSDGVIQQHVELLLALSVRNADLLETIFSVYQRLDETIQDSLNTILTPLIRSMGPNHAKLLGILRHFPAGAEKLALRIMTILTPDSNASPGLVATVKGLLTERQLDPRFLIPIAGAMDKAELYRYLPSMVSILCGKAPERDLIKQVFRKIVFVPDRRLLSTNEVRQNMQDQLLAADLLVLLHQEQAAIGLQSAIEVWTNPQLWIGFMRCAKTIAPASFSALMQLPREQLKEILDKQPEMKPGLWQYVLAKNGPVKAQTYADLLEVTPQSNAGPPISETNAPQAIPSFS</sequence>